<dbReference type="RefSeq" id="WP_183368992.1">
    <property type="nucleotide sequence ID" value="NZ_BAABHL010000045.1"/>
</dbReference>
<evidence type="ECO:0000256" key="3">
    <source>
        <dbReference type="ARBA" id="ARBA00022630"/>
    </source>
</evidence>
<evidence type="ECO:0000259" key="9">
    <source>
        <dbReference type="Pfam" id="PF02771"/>
    </source>
</evidence>
<dbReference type="InterPro" id="IPR009075">
    <property type="entry name" value="AcylCo_DH/oxidase_C"/>
</dbReference>
<evidence type="ECO:0000256" key="5">
    <source>
        <dbReference type="ARBA" id="ARBA00023002"/>
    </source>
</evidence>
<comment type="cofactor">
    <cofactor evidence="1 6">
        <name>FAD</name>
        <dbReference type="ChEBI" id="CHEBI:57692"/>
    </cofactor>
</comment>
<keyword evidence="5 6" id="KW-0560">Oxidoreductase</keyword>
<gene>
    <name evidence="10" type="ORF">BKA16_000406</name>
</gene>
<organism evidence="10 11">
    <name type="scientific">Gordonia humi</name>
    <dbReference type="NCBI Taxonomy" id="686429"/>
    <lineage>
        <taxon>Bacteria</taxon>
        <taxon>Bacillati</taxon>
        <taxon>Actinomycetota</taxon>
        <taxon>Actinomycetes</taxon>
        <taxon>Mycobacteriales</taxon>
        <taxon>Gordoniaceae</taxon>
        <taxon>Gordonia</taxon>
    </lineage>
</organism>
<dbReference type="GO" id="GO:0003995">
    <property type="term" value="F:acyl-CoA dehydrogenase activity"/>
    <property type="evidence" value="ECO:0007669"/>
    <property type="project" value="TreeGrafter"/>
</dbReference>
<feature type="domain" description="Acyl-CoA oxidase/dehydrogenase middle" evidence="8">
    <location>
        <begin position="124"/>
        <end position="197"/>
    </location>
</feature>
<dbReference type="CDD" id="cd00567">
    <property type="entry name" value="ACAD"/>
    <property type="match status" value="1"/>
</dbReference>
<evidence type="ECO:0000256" key="6">
    <source>
        <dbReference type="RuleBase" id="RU362125"/>
    </source>
</evidence>
<protein>
    <submittedName>
        <fullName evidence="10">Alkylation response protein AidB-like acyl-CoA dehydrogenase</fullName>
    </submittedName>
</protein>
<dbReference type="Pfam" id="PF02771">
    <property type="entry name" value="Acyl-CoA_dh_N"/>
    <property type="match status" value="1"/>
</dbReference>
<dbReference type="InterPro" id="IPR006091">
    <property type="entry name" value="Acyl-CoA_Oxase/DH_mid-dom"/>
</dbReference>
<dbReference type="InterPro" id="IPR046373">
    <property type="entry name" value="Acyl-CoA_Oxase/DH_mid-dom_sf"/>
</dbReference>
<keyword evidence="3 6" id="KW-0285">Flavoprotein</keyword>
<dbReference type="SUPFAM" id="SSF47203">
    <property type="entry name" value="Acyl-CoA dehydrogenase C-terminal domain-like"/>
    <property type="match status" value="1"/>
</dbReference>
<dbReference type="SUPFAM" id="SSF56645">
    <property type="entry name" value="Acyl-CoA dehydrogenase NM domain-like"/>
    <property type="match status" value="1"/>
</dbReference>
<accession>A0A840EU42</accession>
<reference evidence="10 11" key="1">
    <citation type="submission" date="2020-08" db="EMBL/GenBank/DDBJ databases">
        <title>Sequencing the genomes of 1000 actinobacteria strains.</title>
        <authorList>
            <person name="Klenk H.-P."/>
        </authorList>
    </citation>
    <scope>NUCLEOTIDE SEQUENCE [LARGE SCALE GENOMIC DNA]</scope>
    <source>
        <strain evidence="10 11">DSM 45298</strain>
    </source>
</reference>
<evidence type="ECO:0000256" key="2">
    <source>
        <dbReference type="ARBA" id="ARBA00009347"/>
    </source>
</evidence>
<proteinExistence type="inferred from homology"/>
<dbReference type="InterPro" id="IPR009100">
    <property type="entry name" value="AcylCoA_DH/oxidase_NM_dom_sf"/>
</dbReference>
<dbReference type="Proteomes" id="UP000551501">
    <property type="component" value="Unassembled WGS sequence"/>
</dbReference>
<dbReference type="Gene3D" id="1.20.140.10">
    <property type="entry name" value="Butyryl-CoA Dehydrogenase, subunit A, domain 3"/>
    <property type="match status" value="1"/>
</dbReference>
<keyword evidence="11" id="KW-1185">Reference proteome</keyword>
<dbReference type="InterPro" id="IPR013786">
    <property type="entry name" value="AcylCoA_DH/ox_N"/>
</dbReference>
<dbReference type="PANTHER" id="PTHR43884">
    <property type="entry name" value="ACYL-COA DEHYDROGENASE"/>
    <property type="match status" value="1"/>
</dbReference>
<keyword evidence="4 6" id="KW-0274">FAD</keyword>
<sequence length="370" mass="38688">MITGWSEEHDQLREVVRRFLLEKSNPERVRELADGGAAGDPAVWRQMAEQLGLQGLAVPEQYGGTGMGPVELGVVMEELGRALYVGPYFSTVALAAQALTACADTTAQAAFLPRIADGSLTATVAVSDTDLGFDTTDVATTAERGGGAEWTVSGTKRYVVDGGTAGLILVAARIGDEVGLFAVDADQSGVRATPVETLDITRAVASVEFTDAAATRIDTGDADAIARAGDLATAAFAAEQIGGASAALDMTVEYAKIRVQFERPIGSFQAIKHRCADLLVQIESGRSAAFYAAALLADGDPEGAIATSAAAAWCATAYAKSSRENVQFHGGIGYTWECDAHLYLRRATVSTIVLGAPTAHRVRIADLMEV</sequence>
<name>A0A840EU42_9ACTN</name>
<dbReference type="InterPro" id="IPR037069">
    <property type="entry name" value="AcylCoA_DH/ox_N_sf"/>
</dbReference>
<evidence type="ECO:0000313" key="10">
    <source>
        <dbReference type="EMBL" id="MBB4133854.1"/>
    </source>
</evidence>
<dbReference type="GO" id="GO:0050660">
    <property type="term" value="F:flavin adenine dinucleotide binding"/>
    <property type="evidence" value="ECO:0007669"/>
    <property type="project" value="InterPro"/>
</dbReference>
<feature type="domain" description="Acyl-CoA dehydrogenase/oxidase C-terminal" evidence="7">
    <location>
        <begin position="235"/>
        <end position="365"/>
    </location>
</feature>
<dbReference type="AlphaFoldDB" id="A0A840EU42"/>
<dbReference type="Gene3D" id="1.10.540.10">
    <property type="entry name" value="Acyl-CoA dehydrogenase/oxidase, N-terminal domain"/>
    <property type="match status" value="1"/>
</dbReference>
<evidence type="ECO:0000259" key="7">
    <source>
        <dbReference type="Pfam" id="PF00441"/>
    </source>
</evidence>
<dbReference type="Pfam" id="PF02770">
    <property type="entry name" value="Acyl-CoA_dh_M"/>
    <property type="match status" value="1"/>
</dbReference>
<dbReference type="Gene3D" id="2.40.110.10">
    <property type="entry name" value="Butyryl-CoA Dehydrogenase, subunit A, domain 2"/>
    <property type="match status" value="1"/>
</dbReference>
<dbReference type="EMBL" id="JACIFP010000001">
    <property type="protein sequence ID" value="MBB4133854.1"/>
    <property type="molecule type" value="Genomic_DNA"/>
</dbReference>
<dbReference type="Pfam" id="PF00441">
    <property type="entry name" value="Acyl-CoA_dh_1"/>
    <property type="match status" value="1"/>
</dbReference>
<dbReference type="PANTHER" id="PTHR43884:SF20">
    <property type="entry name" value="ACYL-COA DEHYDROGENASE FADE28"/>
    <property type="match status" value="1"/>
</dbReference>
<evidence type="ECO:0000256" key="4">
    <source>
        <dbReference type="ARBA" id="ARBA00022827"/>
    </source>
</evidence>
<evidence type="ECO:0000256" key="1">
    <source>
        <dbReference type="ARBA" id="ARBA00001974"/>
    </source>
</evidence>
<evidence type="ECO:0000313" key="11">
    <source>
        <dbReference type="Proteomes" id="UP000551501"/>
    </source>
</evidence>
<comment type="similarity">
    <text evidence="2 6">Belongs to the acyl-CoA dehydrogenase family.</text>
</comment>
<evidence type="ECO:0000259" key="8">
    <source>
        <dbReference type="Pfam" id="PF02770"/>
    </source>
</evidence>
<feature type="domain" description="Acyl-CoA dehydrogenase/oxidase N-terminal" evidence="9">
    <location>
        <begin position="6"/>
        <end position="118"/>
    </location>
</feature>
<dbReference type="InterPro" id="IPR036250">
    <property type="entry name" value="AcylCo_DH-like_C"/>
</dbReference>
<comment type="caution">
    <text evidence="10">The sequence shown here is derived from an EMBL/GenBank/DDBJ whole genome shotgun (WGS) entry which is preliminary data.</text>
</comment>